<proteinExistence type="predicted"/>
<keyword evidence="3" id="KW-0548">Nucleotidyltransferase</keyword>
<dbReference type="Pfam" id="PF00078">
    <property type="entry name" value="RVT_1"/>
    <property type="match status" value="1"/>
</dbReference>
<feature type="compositionally biased region" description="Basic and acidic residues" evidence="1">
    <location>
        <begin position="530"/>
        <end position="542"/>
    </location>
</feature>
<dbReference type="GO" id="GO:0003964">
    <property type="term" value="F:RNA-directed DNA polymerase activity"/>
    <property type="evidence" value="ECO:0007669"/>
    <property type="project" value="UniProtKB-KW"/>
</dbReference>
<reference evidence="3" key="1">
    <citation type="submission" date="2021-11" db="EMBL/GenBank/DDBJ databases">
        <title>A Novel Adlercreutzia Species, isolated from a Allomyrina dichotoma larva feces.</title>
        <authorList>
            <person name="Suh M.K."/>
        </authorList>
    </citation>
    <scope>NUCLEOTIDE SEQUENCE</scope>
    <source>
        <strain evidence="3">JBNU-10</strain>
    </source>
</reference>
<accession>A0ABS9WJC2</accession>
<feature type="domain" description="Reverse transcriptase" evidence="2">
    <location>
        <begin position="1"/>
        <end position="286"/>
    </location>
</feature>
<keyword evidence="3" id="KW-0808">Transferase</keyword>
<dbReference type="RefSeq" id="WP_242165511.1">
    <property type="nucleotide sequence ID" value="NZ_JAJMLW010000003.1"/>
</dbReference>
<keyword evidence="3" id="KW-0695">RNA-directed DNA polymerase</keyword>
<evidence type="ECO:0000313" key="4">
    <source>
        <dbReference type="Proteomes" id="UP001430755"/>
    </source>
</evidence>
<gene>
    <name evidence="3" type="ORF">LPT13_08260</name>
</gene>
<name>A0ABS9WJC2_9ACTN</name>
<feature type="region of interest" description="Disordered" evidence="1">
    <location>
        <begin position="523"/>
        <end position="542"/>
    </location>
</feature>
<dbReference type="Proteomes" id="UP001430755">
    <property type="component" value="Unassembled WGS sequence"/>
</dbReference>
<keyword evidence="4" id="KW-1185">Reference proteome</keyword>
<dbReference type="EMBL" id="JAJMLW010000003">
    <property type="protein sequence ID" value="MCI2242341.1"/>
    <property type="molecule type" value="Genomic_DNA"/>
</dbReference>
<dbReference type="PROSITE" id="PS50878">
    <property type="entry name" value="RT_POL"/>
    <property type="match status" value="1"/>
</dbReference>
<sequence length="542" mass="62261">MDEISSDDLYTGLLGYGLFADKLPPMFTSKSFAADCVNSKECRVGHEKSDWVVFSYIRNIGTKRVFGIPSPFAYESLVRHLVEHWKEIKEIFRNNTQGHPYRISRIHIRKRKDSDSLFSMNYRCWQIEENPLPALLIGNRMAVDCDISRCFPSIYTHALDWAILGKEKAKRNTNGTECRWSHELDQRTMNTTNGETHGLLIGPHTSNLLAELILTRIDAALFEKGYRFLRHIDDYRCYVDSKERARSFILDLETELDLYGLSVNQKKTRVWDQPSASLDDWVRILKNAFPHKPLLDKGDVERFLDTAIVAAKESGSGSALAYAFGMLSKSRMNHWARKYYGDIALHLAYTQPYLLPFVEERVIMAAKIPSKRIEIFSNLLLDKSIEERDYLSASYAIYYAMRYGFALALLESAEAASVLEETRDCVLCTCALVYSRRRQNKALRNKLISYAKELAKTEGDFQRNWLFVYEALPIDQIPKEYLSGAWRAIKRKGISFIDTIRIEEPPRNNESIEDVIDALAEQLSDDGEVGADRASDRSTNEL</sequence>
<dbReference type="InterPro" id="IPR000477">
    <property type="entry name" value="RT_dom"/>
</dbReference>
<evidence type="ECO:0000313" key="3">
    <source>
        <dbReference type="EMBL" id="MCI2242341.1"/>
    </source>
</evidence>
<organism evidence="3 4">
    <name type="scientific">Adlercreutzia faecimuris</name>
    <dbReference type="NCBI Taxonomy" id="2897341"/>
    <lineage>
        <taxon>Bacteria</taxon>
        <taxon>Bacillati</taxon>
        <taxon>Actinomycetota</taxon>
        <taxon>Coriobacteriia</taxon>
        <taxon>Eggerthellales</taxon>
        <taxon>Eggerthellaceae</taxon>
        <taxon>Adlercreutzia</taxon>
    </lineage>
</organism>
<comment type="caution">
    <text evidence="3">The sequence shown here is derived from an EMBL/GenBank/DDBJ whole genome shotgun (WGS) entry which is preliminary data.</text>
</comment>
<evidence type="ECO:0000259" key="2">
    <source>
        <dbReference type="PROSITE" id="PS50878"/>
    </source>
</evidence>
<protein>
    <submittedName>
        <fullName evidence="3">RNA-directed DNA polymerase</fullName>
    </submittedName>
</protein>
<dbReference type="CDD" id="cd01646">
    <property type="entry name" value="RT_Bac_retron_I"/>
    <property type="match status" value="1"/>
</dbReference>
<evidence type="ECO:0000256" key="1">
    <source>
        <dbReference type="SAM" id="MobiDB-lite"/>
    </source>
</evidence>